<dbReference type="Pfam" id="PF14529">
    <property type="entry name" value="Exo_endo_phos_2"/>
    <property type="match status" value="1"/>
</dbReference>
<dbReference type="PANTHER" id="PTHR33481">
    <property type="entry name" value="REVERSE TRANSCRIPTASE"/>
    <property type="match status" value="1"/>
</dbReference>
<proteinExistence type="predicted"/>
<keyword evidence="3" id="KW-1185">Reference proteome</keyword>
<dbReference type="PANTHER" id="PTHR33481:SF1">
    <property type="entry name" value="ENDONUCLEASE_EXONUCLEASE_PHOSPHATASE DOMAIN-CONTAINING PROTEIN-RELATED"/>
    <property type="match status" value="1"/>
</dbReference>
<dbReference type="SUPFAM" id="SSF56219">
    <property type="entry name" value="DNase I-like"/>
    <property type="match status" value="1"/>
</dbReference>
<dbReference type="OrthoDB" id="3598277at2759"/>
<dbReference type="AlphaFoldDB" id="A0A8H4RAL8"/>
<comment type="caution">
    <text evidence="2">The sequence shown here is derived from an EMBL/GenBank/DDBJ whole genome shotgun (WGS) entry which is preliminary data.</text>
</comment>
<accession>A0A8H4RAL8</accession>
<feature type="domain" description="Endonuclease/exonuclease/phosphatase" evidence="1">
    <location>
        <begin position="33"/>
        <end position="159"/>
    </location>
</feature>
<name>A0A8H4RAL8_9HELO</name>
<dbReference type="Proteomes" id="UP000566819">
    <property type="component" value="Unassembled WGS sequence"/>
</dbReference>
<evidence type="ECO:0000313" key="2">
    <source>
        <dbReference type="EMBL" id="KAF4625101.1"/>
    </source>
</evidence>
<dbReference type="EMBL" id="JAAMPI010001463">
    <property type="protein sequence ID" value="KAF4625101.1"/>
    <property type="molecule type" value="Genomic_DNA"/>
</dbReference>
<reference evidence="2 3" key="1">
    <citation type="submission" date="2020-03" db="EMBL/GenBank/DDBJ databases">
        <title>Draft Genome Sequence of Cudoniella acicularis.</title>
        <authorList>
            <person name="Buettner E."/>
            <person name="Kellner H."/>
        </authorList>
    </citation>
    <scope>NUCLEOTIDE SEQUENCE [LARGE SCALE GENOMIC DNA]</scope>
    <source>
        <strain evidence="2 3">DSM 108380</strain>
    </source>
</reference>
<dbReference type="GO" id="GO:0003824">
    <property type="term" value="F:catalytic activity"/>
    <property type="evidence" value="ECO:0007669"/>
    <property type="project" value="InterPro"/>
</dbReference>
<evidence type="ECO:0000313" key="3">
    <source>
        <dbReference type="Proteomes" id="UP000566819"/>
    </source>
</evidence>
<gene>
    <name evidence="2" type="ORF">G7Y89_g13068</name>
</gene>
<dbReference type="Gene3D" id="3.60.10.10">
    <property type="entry name" value="Endonuclease/exonuclease/phosphatase"/>
    <property type="match status" value="1"/>
</dbReference>
<evidence type="ECO:0000259" key="1">
    <source>
        <dbReference type="Pfam" id="PF14529"/>
    </source>
</evidence>
<dbReference type="InterPro" id="IPR005135">
    <property type="entry name" value="Endo/exonuclease/phosphatase"/>
</dbReference>
<sequence length="436" mass="48506">MLWVNKEVESEQVRIESPDMTAAVIRLRERQVLVMSVYVPGGDPQALRDSCNSLRKVIHDVRKNAGTVVDVVIAGDFNRHDQLWGGEDVALERQGEVDPIIDLMTELALSSLLPRGTKTWHGRDYEMTIDLVLASKELTDTTLKCTIHKTEHGSDHRAIETVFDISVPKKHWNEFLADNNNIWKAAKYLKSGDNAAFGKVPQLVKADGTVTVDYKEQAEELLSKFFPPLPSNIDDEGPRPQKAPIAMPAITIEERHTAFSLPTTLELGNNDRLSKHSYFYKSKSTLPGGVSESLACRGGAIAFVDDFTTWVTGPTAQSNRESIEAIINDTLDWERRSGATFKAEKTAIIHFTRKPYKSATEPFTIKGQTIPPKDHVKILGVLMDAKLKYKEHIARAASKGLEAVMELRRLRGLSPSTARQLFTSTVALAIDYASNV</sequence>
<organism evidence="2 3">
    <name type="scientific">Cudoniella acicularis</name>
    <dbReference type="NCBI Taxonomy" id="354080"/>
    <lineage>
        <taxon>Eukaryota</taxon>
        <taxon>Fungi</taxon>
        <taxon>Dikarya</taxon>
        <taxon>Ascomycota</taxon>
        <taxon>Pezizomycotina</taxon>
        <taxon>Leotiomycetes</taxon>
        <taxon>Helotiales</taxon>
        <taxon>Tricladiaceae</taxon>
        <taxon>Cudoniella</taxon>
    </lineage>
</organism>
<dbReference type="InterPro" id="IPR036691">
    <property type="entry name" value="Endo/exonu/phosph_ase_sf"/>
</dbReference>
<protein>
    <recommendedName>
        <fullName evidence="1">Endonuclease/exonuclease/phosphatase domain-containing protein</fullName>
    </recommendedName>
</protein>